<sequence length="229" mass="26446">MFFHKHPYKPFINSDTTKLIVGTLPPPRFSMGDLLEKDVNFCYGSYYNSLWLYIDAIHGLNLRYDNSKEAVEQRKQFLLQHKIGVCDIVESCKRDKIDASDLGMQNIKLRDVVGYLKRYPNVDTLLFTGGNSINGPEYFFRKHIKVYGIRLKVVSNEIPRIHQFELPVIADRGKQSESSKRIIKTISLTSASGSANRAIGSMPLYKQLKAKNPNFSTFDFRVMQYRVFF</sequence>
<proteinExistence type="predicted"/>
<evidence type="ECO:0000313" key="1">
    <source>
        <dbReference type="EMBL" id="MBJ6368108.1"/>
    </source>
</evidence>
<evidence type="ECO:0000313" key="2">
    <source>
        <dbReference type="Proteomes" id="UP000610931"/>
    </source>
</evidence>
<dbReference type="EMBL" id="JAELVQ010000008">
    <property type="protein sequence ID" value="MBJ6368108.1"/>
    <property type="molecule type" value="Genomic_DNA"/>
</dbReference>
<dbReference type="RefSeq" id="WP_199114871.1">
    <property type="nucleotide sequence ID" value="NZ_JAELVQ010000008.1"/>
</dbReference>
<keyword evidence="2" id="KW-1185">Reference proteome</keyword>
<dbReference type="Proteomes" id="UP000610931">
    <property type="component" value="Unassembled WGS sequence"/>
</dbReference>
<accession>A0A8J7J423</accession>
<organism evidence="1 2">
    <name type="scientific">Snuella sedimenti</name>
    <dbReference type="NCBI Taxonomy" id="2798802"/>
    <lineage>
        <taxon>Bacteria</taxon>
        <taxon>Pseudomonadati</taxon>
        <taxon>Bacteroidota</taxon>
        <taxon>Flavobacteriia</taxon>
        <taxon>Flavobacteriales</taxon>
        <taxon>Flavobacteriaceae</taxon>
        <taxon>Snuella</taxon>
    </lineage>
</organism>
<name>A0A8J7J423_9FLAO</name>
<protein>
    <submittedName>
        <fullName evidence="1">Uracil-DNA glycosylase family protein</fullName>
    </submittedName>
</protein>
<dbReference type="Gene3D" id="3.40.470.10">
    <property type="entry name" value="Uracil-DNA glycosylase-like domain"/>
    <property type="match status" value="1"/>
</dbReference>
<dbReference type="AlphaFoldDB" id="A0A8J7J423"/>
<dbReference type="InterPro" id="IPR036895">
    <property type="entry name" value="Uracil-DNA_glycosylase-like_sf"/>
</dbReference>
<reference evidence="1" key="1">
    <citation type="submission" date="2020-12" db="EMBL/GenBank/DDBJ databases">
        <title>Snuella sp. nov., isolated from sediment in Incheon.</title>
        <authorList>
            <person name="Kim W."/>
        </authorList>
    </citation>
    <scope>NUCLEOTIDE SEQUENCE</scope>
    <source>
        <strain evidence="1">CAU 1569</strain>
    </source>
</reference>
<dbReference type="SUPFAM" id="SSF52141">
    <property type="entry name" value="Uracil-DNA glycosylase-like"/>
    <property type="match status" value="1"/>
</dbReference>
<gene>
    <name evidence="1" type="ORF">JF259_08405</name>
</gene>
<comment type="caution">
    <text evidence="1">The sequence shown here is derived from an EMBL/GenBank/DDBJ whole genome shotgun (WGS) entry which is preliminary data.</text>
</comment>